<sequence>MTTQQSQQPFARVGFDAIALKPTECDVTRVDDLSVDTVVIDYEGREHLPSADELRALADRGSVYLTTPVRADGFDPLGDDSLVEWIPADVGRIFVAGHAAYLSDTEQRRAVAPRLREALDSATALRPWVGTAGIKRIALAAGGVQYELLTQETRPSIRALRAAGYDGDVSVYAPTVLSSEEDEILDAVGGYVARRRTVRKSLAERSDEPATDRHARGAVRDRLLTAAQEFALVGDRKTIRQRIDALYAAGVDTVVGYPAAGLDGLD</sequence>
<dbReference type="GeneID" id="71928539"/>
<dbReference type="RefSeq" id="WP_247993112.1">
    <property type="nucleotide sequence ID" value="NZ_CP096019.1"/>
</dbReference>
<dbReference type="EMBL" id="CP096019">
    <property type="protein sequence ID" value="UPM42439.1"/>
    <property type="molecule type" value="Genomic_DNA"/>
</dbReference>
<dbReference type="InterPro" id="IPR036661">
    <property type="entry name" value="Luciferase-like_sf"/>
</dbReference>
<dbReference type="GO" id="GO:0016705">
    <property type="term" value="F:oxidoreductase activity, acting on paired donors, with incorporation or reduction of molecular oxygen"/>
    <property type="evidence" value="ECO:0007669"/>
    <property type="project" value="InterPro"/>
</dbReference>
<gene>
    <name evidence="1" type="ORF">MW046_10790</name>
</gene>
<protein>
    <submittedName>
        <fullName evidence="1">LLM class flavin-dependent oxidoreductase</fullName>
    </submittedName>
</protein>
<evidence type="ECO:0000313" key="2">
    <source>
        <dbReference type="Proteomes" id="UP000831768"/>
    </source>
</evidence>
<dbReference type="Pfam" id="PF24114">
    <property type="entry name" value="DUF7388"/>
    <property type="match status" value="1"/>
</dbReference>
<name>A0A8U0A0W3_9EURY</name>
<dbReference type="KEGG" id="haad:MW046_10790"/>
<dbReference type="InterPro" id="IPR055812">
    <property type="entry name" value="DUF7388"/>
</dbReference>
<proteinExistence type="predicted"/>
<evidence type="ECO:0000313" key="1">
    <source>
        <dbReference type="EMBL" id="UPM42439.1"/>
    </source>
</evidence>
<reference evidence="1" key="1">
    <citation type="submission" date="2022-04" db="EMBL/GenBank/DDBJ databases">
        <title>Halocatena sp. nov., isolated from a salt lake.</title>
        <authorList>
            <person name="Cui H.-L."/>
        </authorList>
    </citation>
    <scope>NUCLEOTIDE SEQUENCE</scope>
    <source>
        <strain evidence="1">AD-1</strain>
    </source>
</reference>
<dbReference type="AlphaFoldDB" id="A0A8U0A0W3"/>
<accession>A0A8U0A0W3</accession>
<dbReference type="Proteomes" id="UP000831768">
    <property type="component" value="Chromosome"/>
</dbReference>
<keyword evidence="2" id="KW-1185">Reference proteome</keyword>
<organism evidence="1 2">
    <name type="scientific">Halocatena salina</name>
    <dbReference type="NCBI Taxonomy" id="2934340"/>
    <lineage>
        <taxon>Archaea</taxon>
        <taxon>Methanobacteriati</taxon>
        <taxon>Methanobacteriota</taxon>
        <taxon>Stenosarchaea group</taxon>
        <taxon>Halobacteria</taxon>
        <taxon>Halobacteriales</taxon>
        <taxon>Natronomonadaceae</taxon>
        <taxon>Halocatena</taxon>
    </lineage>
</organism>
<dbReference type="SUPFAM" id="SSF51679">
    <property type="entry name" value="Bacterial luciferase-like"/>
    <property type="match status" value="1"/>
</dbReference>
<dbReference type="Gene3D" id="3.20.20.30">
    <property type="entry name" value="Luciferase-like domain"/>
    <property type="match status" value="1"/>
</dbReference>